<accession>A0ABQ5KYM8</accession>
<organism evidence="1 2">
    <name type="scientific">Aduncisulcus paluster</name>
    <dbReference type="NCBI Taxonomy" id="2918883"/>
    <lineage>
        <taxon>Eukaryota</taxon>
        <taxon>Metamonada</taxon>
        <taxon>Carpediemonas-like organisms</taxon>
        <taxon>Aduncisulcus</taxon>
    </lineage>
</organism>
<sequence>MVIPFDAAEKLPRRNRIVFASSPGTLC</sequence>
<name>A0ABQ5KYM8_9EUKA</name>
<comment type="caution">
    <text evidence="1">The sequence shown here is derived from an EMBL/GenBank/DDBJ whole genome shotgun (WGS) entry which is preliminary data.</text>
</comment>
<proteinExistence type="predicted"/>
<evidence type="ECO:0000313" key="1">
    <source>
        <dbReference type="EMBL" id="GKT37535.1"/>
    </source>
</evidence>
<dbReference type="Proteomes" id="UP001057375">
    <property type="component" value="Unassembled WGS sequence"/>
</dbReference>
<protein>
    <submittedName>
        <fullName evidence="1">Uncharacterized protein</fullName>
    </submittedName>
</protein>
<dbReference type="EMBL" id="BQXS01004772">
    <property type="protein sequence ID" value="GKT37535.1"/>
    <property type="molecule type" value="Genomic_DNA"/>
</dbReference>
<evidence type="ECO:0000313" key="2">
    <source>
        <dbReference type="Proteomes" id="UP001057375"/>
    </source>
</evidence>
<reference evidence="1" key="1">
    <citation type="submission" date="2022-03" db="EMBL/GenBank/DDBJ databases">
        <title>Draft genome sequence of Aduncisulcus paluster, a free-living microaerophilic Fornicata.</title>
        <authorList>
            <person name="Yuyama I."/>
            <person name="Kume K."/>
            <person name="Tamura T."/>
            <person name="Inagaki Y."/>
            <person name="Hashimoto T."/>
        </authorList>
    </citation>
    <scope>NUCLEOTIDE SEQUENCE</scope>
    <source>
        <strain evidence="1">NY0171</strain>
    </source>
</reference>
<feature type="non-terminal residue" evidence="1">
    <location>
        <position position="27"/>
    </location>
</feature>
<gene>
    <name evidence="1" type="ORF">ADUPG1_003473</name>
</gene>
<keyword evidence="2" id="KW-1185">Reference proteome</keyword>